<organism evidence="1 2">
    <name type="scientific">Dovyalis caffra</name>
    <dbReference type="NCBI Taxonomy" id="77055"/>
    <lineage>
        <taxon>Eukaryota</taxon>
        <taxon>Viridiplantae</taxon>
        <taxon>Streptophyta</taxon>
        <taxon>Embryophyta</taxon>
        <taxon>Tracheophyta</taxon>
        <taxon>Spermatophyta</taxon>
        <taxon>Magnoliopsida</taxon>
        <taxon>eudicotyledons</taxon>
        <taxon>Gunneridae</taxon>
        <taxon>Pentapetalae</taxon>
        <taxon>rosids</taxon>
        <taxon>fabids</taxon>
        <taxon>Malpighiales</taxon>
        <taxon>Salicaceae</taxon>
        <taxon>Flacourtieae</taxon>
        <taxon>Dovyalis</taxon>
    </lineage>
</organism>
<comment type="caution">
    <text evidence="1">The sequence shown here is derived from an EMBL/GenBank/DDBJ whole genome shotgun (WGS) entry which is preliminary data.</text>
</comment>
<proteinExistence type="predicted"/>
<reference evidence="1 2" key="1">
    <citation type="submission" date="2024-01" db="EMBL/GenBank/DDBJ databases">
        <authorList>
            <person name="Waweru B."/>
        </authorList>
    </citation>
    <scope>NUCLEOTIDE SEQUENCE [LARGE SCALE GENOMIC DNA]</scope>
</reference>
<accession>A0AAV1S1L3</accession>
<gene>
    <name evidence="1" type="ORF">DCAF_LOCUS16742</name>
</gene>
<name>A0AAV1S1L3_9ROSI</name>
<dbReference type="AlphaFoldDB" id="A0AAV1S1L3"/>
<dbReference type="EMBL" id="CAWUPB010001160">
    <property type="protein sequence ID" value="CAK7342338.1"/>
    <property type="molecule type" value="Genomic_DNA"/>
</dbReference>
<sequence>MRATHVLTEKFATVTAKQQSLDNDNANSIPFWSRKSVHEILSSEKLNYVLKCTRPTIHRGLPKLRNILRERNTVSGSWKTSLLEDAKLLRRSCTVQSIYS</sequence>
<protein>
    <submittedName>
        <fullName evidence="1">Uncharacterized protein</fullName>
    </submittedName>
</protein>
<dbReference type="Proteomes" id="UP001314170">
    <property type="component" value="Unassembled WGS sequence"/>
</dbReference>
<evidence type="ECO:0000313" key="2">
    <source>
        <dbReference type="Proteomes" id="UP001314170"/>
    </source>
</evidence>
<keyword evidence="2" id="KW-1185">Reference proteome</keyword>
<evidence type="ECO:0000313" key="1">
    <source>
        <dbReference type="EMBL" id="CAK7342338.1"/>
    </source>
</evidence>